<dbReference type="Proteomes" id="UP000028924">
    <property type="component" value="Unassembled WGS sequence"/>
</dbReference>
<reference evidence="2 3" key="1">
    <citation type="journal article" date="2014" name="BMC Genomics">
        <title>Oil accumulation mechanisms of the oleaginous microalga Chlorella protothecoides revealed through its genome, transcriptomes, and proteomes.</title>
        <authorList>
            <person name="Gao C."/>
            <person name="Wang Y."/>
            <person name="Shen Y."/>
            <person name="Yan D."/>
            <person name="He X."/>
            <person name="Dai J."/>
            <person name="Wu Q."/>
        </authorList>
    </citation>
    <scope>NUCLEOTIDE SEQUENCE [LARGE SCALE GENOMIC DNA]</scope>
    <source>
        <strain evidence="2 3">0710</strain>
    </source>
</reference>
<proteinExistence type="predicted"/>
<dbReference type="SUPFAM" id="SSF52047">
    <property type="entry name" value="RNI-like"/>
    <property type="match status" value="1"/>
</dbReference>
<dbReference type="GeneID" id="23618361"/>
<gene>
    <name evidence="2" type="ORF">F751_6970</name>
</gene>
<protein>
    <submittedName>
        <fullName evidence="2">Uncharacterized protein</fullName>
    </submittedName>
</protein>
<accession>A0A087SR49</accession>
<name>A0A087SR49_AUXPR</name>
<evidence type="ECO:0000313" key="2">
    <source>
        <dbReference type="EMBL" id="KFM28203.1"/>
    </source>
</evidence>
<keyword evidence="3" id="KW-1185">Reference proteome</keyword>
<organism evidence="2 3">
    <name type="scientific">Auxenochlorella protothecoides</name>
    <name type="common">Green microalga</name>
    <name type="synonym">Chlorella protothecoides</name>
    <dbReference type="NCBI Taxonomy" id="3075"/>
    <lineage>
        <taxon>Eukaryota</taxon>
        <taxon>Viridiplantae</taxon>
        <taxon>Chlorophyta</taxon>
        <taxon>core chlorophytes</taxon>
        <taxon>Trebouxiophyceae</taxon>
        <taxon>Chlorellales</taxon>
        <taxon>Chlorellaceae</taxon>
        <taxon>Auxenochlorella</taxon>
    </lineage>
</organism>
<dbReference type="Gene3D" id="3.80.10.10">
    <property type="entry name" value="Ribonuclease Inhibitor"/>
    <property type="match status" value="1"/>
</dbReference>
<dbReference type="GO" id="GO:0005930">
    <property type="term" value="C:axoneme"/>
    <property type="evidence" value="ECO:0007669"/>
    <property type="project" value="UniProtKB-SubCell"/>
</dbReference>
<sequence>MDVTNEALESLLRGGQDAWGLLLSFPSLRRLRLVGCKLGSGEGAGDAVAALLRRLPMLEALDLGCDSEPGTEVLLQFMASCGPRLRELALTVPTDYISPTCQLDWIWNEFPMLDRIVDILRDDAAPKGEEDSAKLSH</sequence>
<dbReference type="EMBL" id="KL662165">
    <property type="protein sequence ID" value="KFM28203.1"/>
    <property type="molecule type" value="Genomic_DNA"/>
</dbReference>
<dbReference type="AlphaFoldDB" id="A0A087SR49"/>
<evidence type="ECO:0000313" key="3">
    <source>
        <dbReference type="Proteomes" id="UP000028924"/>
    </source>
</evidence>
<comment type="subcellular location">
    <subcellularLocation>
        <location evidence="1">Cytoplasm</location>
        <location evidence="1">Cytoskeleton</location>
        <location evidence="1">Cilium axoneme</location>
    </subcellularLocation>
</comment>
<dbReference type="RefSeq" id="XP_011401216.1">
    <property type="nucleotide sequence ID" value="XM_011402914.1"/>
</dbReference>
<evidence type="ECO:0000256" key="1">
    <source>
        <dbReference type="ARBA" id="ARBA00004430"/>
    </source>
</evidence>
<dbReference type="InterPro" id="IPR032675">
    <property type="entry name" value="LRR_dom_sf"/>
</dbReference>
<dbReference type="KEGG" id="apro:F751_6970"/>